<dbReference type="AlphaFoldDB" id="A0A067QWT2"/>
<organism evidence="1 2">
    <name type="scientific">Zootermopsis nevadensis</name>
    <name type="common">Dampwood termite</name>
    <dbReference type="NCBI Taxonomy" id="136037"/>
    <lineage>
        <taxon>Eukaryota</taxon>
        <taxon>Metazoa</taxon>
        <taxon>Ecdysozoa</taxon>
        <taxon>Arthropoda</taxon>
        <taxon>Hexapoda</taxon>
        <taxon>Insecta</taxon>
        <taxon>Pterygota</taxon>
        <taxon>Neoptera</taxon>
        <taxon>Polyneoptera</taxon>
        <taxon>Dictyoptera</taxon>
        <taxon>Blattodea</taxon>
        <taxon>Blattoidea</taxon>
        <taxon>Termitoidae</taxon>
        <taxon>Termopsidae</taxon>
        <taxon>Zootermopsis</taxon>
    </lineage>
</organism>
<sequence length="156" mass="17166">MNSYKCYFVKEMDLSAPVKKTLPHSKVFGGDSHGDVGNGHVLDQIYDTILPGTDAIMWFFGNYSAGIVSVKGGAEWKSGTGTMTLTEGGVGAKYIELTLNNSRTAYGSYQYNITHLLAKVSSKVRCTTNFLQVSLEKFAIYRRSQVQNVSCRGRLC</sequence>
<gene>
    <name evidence="1" type="ORF">L798_15250</name>
</gene>
<protein>
    <submittedName>
        <fullName evidence="1">Uncharacterized protein</fullName>
    </submittedName>
</protein>
<reference evidence="1 2" key="1">
    <citation type="journal article" date="2014" name="Nat. Commun.">
        <title>Molecular traces of alternative social organization in a termite genome.</title>
        <authorList>
            <person name="Terrapon N."/>
            <person name="Li C."/>
            <person name="Robertson H.M."/>
            <person name="Ji L."/>
            <person name="Meng X."/>
            <person name="Booth W."/>
            <person name="Chen Z."/>
            <person name="Childers C.P."/>
            <person name="Glastad K.M."/>
            <person name="Gokhale K."/>
            <person name="Gowin J."/>
            <person name="Gronenberg W."/>
            <person name="Hermansen R.A."/>
            <person name="Hu H."/>
            <person name="Hunt B.G."/>
            <person name="Huylmans A.K."/>
            <person name="Khalil S.M."/>
            <person name="Mitchell R.D."/>
            <person name="Munoz-Torres M.C."/>
            <person name="Mustard J.A."/>
            <person name="Pan H."/>
            <person name="Reese J.T."/>
            <person name="Scharf M.E."/>
            <person name="Sun F."/>
            <person name="Vogel H."/>
            <person name="Xiao J."/>
            <person name="Yang W."/>
            <person name="Yang Z."/>
            <person name="Yang Z."/>
            <person name="Zhou J."/>
            <person name="Zhu J."/>
            <person name="Brent C.S."/>
            <person name="Elsik C.G."/>
            <person name="Goodisman M.A."/>
            <person name="Liberles D.A."/>
            <person name="Roe R.M."/>
            <person name="Vargo E.L."/>
            <person name="Vilcinskas A."/>
            <person name="Wang J."/>
            <person name="Bornberg-Bauer E."/>
            <person name="Korb J."/>
            <person name="Zhang G."/>
            <person name="Liebig J."/>
        </authorList>
    </citation>
    <scope>NUCLEOTIDE SEQUENCE [LARGE SCALE GENOMIC DNA]</scope>
    <source>
        <tissue evidence="1">Whole organism</tissue>
    </source>
</reference>
<accession>A0A067QWT2</accession>
<dbReference type="InParanoid" id="A0A067QWT2"/>
<dbReference type="EMBL" id="KK853153">
    <property type="protein sequence ID" value="KDR10541.1"/>
    <property type="molecule type" value="Genomic_DNA"/>
</dbReference>
<evidence type="ECO:0000313" key="2">
    <source>
        <dbReference type="Proteomes" id="UP000027135"/>
    </source>
</evidence>
<proteinExistence type="predicted"/>
<evidence type="ECO:0000313" key="1">
    <source>
        <dbReference type="EMBL" id="KDR10541.1"/>
    </source>
</evidence>
<keyword evidence="2" id="KW-1185">Reference proteome</keyword>
<name>A0A067QWT2_ZOONE</name>
<dbReference type="Proteomes" id="UP000027135">
    <property type="component" value="Unassembled WGS sequence"/>
</dbReference>